<organism evidence="2 3">
    <name type="scientific">Paenibacillus roseopurpureus</name>
    <dbReference type="NCBI Taxonomy" id="2918901"/>
    <lineage>
        <taxon>Bacteria</taxon>
        <taxon>Bacillati</taxon>
        <taxon>Bacillota</taxon>
        <taxon>Bacilli</taxon>
        <taxon>Bacillales</taxon>
        <taxon>Paenibacillaceae</taxon>
        <taxon>Paenibacillus</taxon>
    </lineage>
</organism>
<evidence type="ECO:0000313" key="2">
    <source>
        <dbReference type="EMBL" id="WNR43671.1"/>
    </source>
</evidence>
<dbReference type="KEGG" id="proo:MJB10_21600"/>
<sequence length="310" mass="35770">MSKKNKSHKNISKITINMTPPSQSVYLHQLKEKHELIQELRNTDYSKITNDELRSKLTRILSYSNGNGAYFMPMNVPTHHIPLNSLLYRIRTIDSSIECNDDLWYPPSKNISRRGRLNDINEPVLYVAGDIGTTLGEMRIKVGQEFYLLFYKVKNPISLIDISSSSGMDSRYKKVEEMVGNFLIDEFSIIVPDNDNDRYKISNLIGKCFYNYQVYNLDGWIYPSAVRSGKKSIAIDALKCKEKLSFLFVAKGTLETETNFTLELPKVLNQEDDKLYLLSNLIETGDIEYYDSKALNDIETIWGTHFEQLQ</sequence>
<reference evidence="2" key="1">
    <citation type="submission" date="2022-02" db="EMBL/GenBank/DDBJ databases">
        <title>Paenibacillus sp. MBLB1832 Whole Genome Shotgun Sequencing.</title>
        <authorList>
            <person name="Hwang C.Y."/>
            <person name="Cho E.-S."/>
            <person name="Seo M.-J."/>
        </authorList>
    </citation>
    <scope>NUCLEOTIDE SEQUENCE</scope>
    <source>
        <strain evidence="2">MBLB1832</strain>
    </source>
</reference>
<keyword evidence="3" id="KW-1185">Reference proteome</keyword>
<dbReference type="InterPro" id="IPR014914">
    <property type="entry name" value="RES_dom"/>
</dbReference>
<protein>
    <submittedName>
        <fullName evidence="2">RES domain-containing protein</fullName>
    </submittedName>
</protein>
<accession>A0AA96RJY8</accession>
<feature type="domain" description="RES" evidence="1">
    <location>
        <begin position="87"/>
        <end position="235"/>
    </location>
</feature>
<name>A0AA96RJY8_9BACL</name>
<proteinExistence type="predicted"/>
<evidence type="ECO:0000259" key="1">
    <source>
        <dbReference type="Pfam" id="PF08808"/>
    </source>
</evidence>
<dbReference type="EMBL" id="CP130319">
    <property type="protein sequence ID" value="WNR43671.1"/>
    <property type="molecule type" value="Genomic_DNA"/>
</dbReference>
<dbReference type="RefSeq" id="WP_314798274.1">
    <property type="nucleotide sequence ID" value="NZ_CP130319.1"/>
</dbReference>
<evidence type="ECO:0000313" key="3">
    <source>
        <dbReference type="Proteomes" id="UP001304650"/>
    </source>
</evidence>
<gene>
    <name evidence="2" type="ORF">MJB10_21600</name>
</gene>
<dbReference type="AlphaFoldDB" id="A0AA96RJY8"/>
<dbReference type="Proteomes" id="UP001304650">
    <property type="component" value="Chromosome"/>
</dbReference>
<dbReference type="Pfam" id="PF08808">
    <property type="entry name" value="RES"/>
    <property type="match status" value="1"/>
</dbReference>